<protein>
    <recommendedName>
        <fullName evidence="3">GIY-YIG domain-containing protein</fullName>
    </recommendedName>
</protein>
<keyword evidence="2" id="KW-1185">Reference proteome</keyword>
<sequence length="207" mass="24903">MPLSLYSALGKLMKQLNLFDTNASSLKSRLPSLVMDREALIKWKQRVFKYQETIKDSQPQQQTLFEMPKSSWHTVDDIKPFELPIHNCLFWRMPEPKYQFADESSKGYLYFIIDNTLPILLYCGETKLTANQRWSGVHDCKDYIRNYIQLHRIHNLDVAVVSAFWEHIPPEKKILLKWERELIIKYRSPFNKESWKYWGQPFKKEWK</sequence>
<organism evidence="1 2">
    <name type="scientific">Crocosphaera watsonii WH 8501</name>
    <dbReference type="NCBI Taxonomy" id="165597"/>
    <lineage>
        <taxon>Bacteria</taxon>
        <taxon>Bacillati</taxon>
        <taxon>Cyanobacteriota</taxon>
        <taxon>Cyanophyceae</taxon>
        <taxon>Oscillatoriophycideae</taxon>
        <taxon>Chroococcales</taxon>
        <taxon>Aphanothecaceae</taxon>
        <taxon>Crocosphaera</taxon>
    </lineage>
</organism>
<dbReference type="AlphaFoldDB" id="Q4BW65"/>
<evidence type="ECO:0000313" key="1">
    <source>
        <dbReference type="EMBL" id="EAM48146.1"/>
    </source>
</evidence>
<name>Q4BW65_CROWT</name>
<gene>
    <name evidence="1" type="ORF">CwatDRAFT_0502</name>
</gene>
<reference evidence="1" key="1">
    <citation type="submission" date="2004-02" db="EMBL/GenBank/DDBJ databases">
        <authorList>
            <consortium name="DOE Joint Genome Institute"/>
        </authorList>
    </citation>
    <scope>NUCLEOTIDE SEQUENCE [LARGE SCALE GENOMIC DNA]</scope>
    <source>
        <strain evidence="1">WH 8501</strain>
    </source>
</reference>
<comment type="caution">
    <text evidence="1">The sequence shown here is derived from an EMBL/GenBank/DDBJ whole genome shotgun (WGS) entry which is preliminary data.</text>
</comment>
<dbReference type="Proteomes" id="UP000003922">
    <property type="component" value="Unassembled WGS sequence"/>
</dbReference>
<dbReference type="EMBL" id="AADV02000176">
    <property type="protein sequence ID" value="EAM48146.1"/>
    <property type="molecule type" value="Genomic_DNA"/>
</dbReference>
<evidence type="ECO:0008006" key="3">
    <source>
        <dbReference type="Google" id="ProtNLM"/>
    </source>
</evidence>
<evidence type="ECO:0000313" key="2">
    <source>
        <dbReference type="Proteomes" id="UP000003922"/>
    </source>
</evidence>
<reference evidence="1" key="3">
    <citation type="submission" date="2016-12" db="EMBL/GenBank/DDBJ databases">
        <title>Annotation of the draft genome assembly of Crocosphaera watsonii WH 8501.</title>
        <authorList>
            <consortium name="US DOE Joint Genome Institute (JGI-ORNL)"/>
            <person name="Larimer F."/>
            <person name="Land M."/>
        </authorList>
    </citation>
    <scope>NUCLEOTIDE SEQUENCE</scope>
    <source>
        <strain evidence="1">WH 8501</strain>
    </source>
</reference>
<accession>Q4BW65</accession>
<proteinExistence type="predicted"/>
<reference evidence="1" key="2">
    <citation type="submission" date="2005-06" db="EMBL/GenBank/DDBJ databases">
        <title>Sequencing of the draft genome and assembly of Crocosphaera watsonii WH 8501.</title>
        <authorList>
            <consortium name="US DOE Joint Genome Institute (JGI-PGF)"/>
            <person name="Copeland A."/>
            <person name="Lucas S."/>
            <person name="Lapidus A."/>
            <person name="Barry K."/>
            <person name="Detter C."/>
            <person name="Glavina T."/>
            <person name="Hammon N."/>
            <person name="Israni S."/>
            <person name="Pitluck S."/>
            <person name="Richardson P."/>
        </authorList>
    </citation>
    <scope>NUCLEOTIDE SEQUENCE [LARGE SCALE GENOMIC DNA]</scope>
    <source>
        <strain evidence="1">WH 8501</strain>
    </source>
</reference>
<dbReference type="RefSeq" id="WP_007308061.1">
    <property type="nucleotide sequence ID" value="NZ_AADV02000176.1"/>
</dbReference>
<dbReference type="KEGG" id="cwa:CwatDRAFT_0502"/>